<evidence type="ECO:0000256" key="2">
    <source>
        <dbReference type="ARBA" id="ARBA00022737"/>
    </source>
</evidence>
<keyword evidence="3" id="KW-0547">Nucleotide-binding</keyword>
<protein>
    <recommendedName>
        <fullName evidence="1">RNA helicase</fullName>
        <ecNumber evidence="1">3.6.4.13</ecNumber>
    </recommendedName>
</protein>
<keyword evidence="4" id="KW-0378">Hydrolase</keyword>
<dbReference type="PROSITE" id="PS50103">
    <property type="entry name" value="ZF_C3H1"/>
    <property type="match status" value="1"/>
</dbReference>
<organism evidence="12 13">
    <name type="scientific">Microctonus hyperodae</name>
    <name type="common">Parasitoid wasp</name>
    <dbReference type="NCBI Taxonomy" id="165561"/>
    <lineage>
        <taxon>Eukaryota</taxon>
        <taxon>Metazoa</taxon>
        <taxon>Ecdysozoa</taxon>
        <taxon>Arthropoda</taxon>
        <taxon>Hexapoda</taxon>
        <taxon>Insecta</taxon>
        <taxon>Pterygota</taxon>
        <taxon>Neoptera</taxon>
        <taxon>Endopterygota</taxon>
        <taxon>Hymenoptera</taxon>
        <taxon>Apocrita</taxon>
        <taxon>Ichneumonoidea</taxon>
        <taxon>Braconidae</taxon>
        <taxon>Euphorinae</taxon>
        <taxon>Microctonus</taxon>
    </lineage>
</organism>
<dbReference type="CDD" id="cd20435">
    <property type="entry name" value="Tudor_TDRD12_rpt2"/>
    <property type="match status" value="1"/>
</dbReference>
<accession>A0AA39G0Z9</accession>
<evidence type="ECO:0000256" key="4">
    <source>
        <dbReference type="ARBA" id="ARBA00022801"/>
    </source>
</evidence>
<dbReference type="PROSITE" id="PS51192">
    <property type="entry name" value="HELICASE_ATP_BIND_1"/>
    <property type="match status" value="1"/>
</dbReference>
<dbReference type="SUPFAM" id="SSF52540">
    <property type="entry name" value="P-loop containing nucleoside triphosphate hydrolases"/>
    <property type="match status" value="2"/>
</dbReference>
<evidence type="ECO:0000256" key="3">
    <source>
        <dbReference type="ARBA" id="ARBA00022741"/>
    </source>
</evidence>
<dbReference type="InterPro" id="IPR014001">
    <property type="entry name" value="Helicase_ATP-bd"/>
</dbReference>
<evidence type="ECO:0000256" key="8">
    <source>
        <dbReference type="PROSITE-ProRule" id="PRU00723"/>
    </source>
</evidence>
<keyword evidence="8" id="KW-0479">Metal-binding</keyword>
<comment type="catalytic activity">
    <reaction evidence="7">
        <text>ATP + H2O = ADP + phosphate + H(+)</text>
        <dbReference type="Rhea" id="RHEA:13065"/>
        <dbReference type="ChEBI" id="CHEBI:15377"/>
        <dbReference type="ChEBI" id="CHEBI:15378"/>
        <dbReference type="ChEBI" id="CHEBI:30616"/>
        <dbReference type="ChEBI" id="CHEBI:43474"/>
        <dbReference type="ChEBI" id="CHEBI:456216"/>
        <dbReference type="EC" id="3.6.4.13"/>
    </reaction>
</comment>
<dbReference type="PROSITE" id="PS51194">
    <property type="entry name" value="HELICASE_CTER"/>
    <property type="match status" value="1"/>
</dbReference>
<dbReference type="GO" id="GO:0016787">
    <property type="term" value="F:hydrolase activity"/>
    <property type="evidence" value="ECO:0007669"/>
    <property type="project" value="UniProtKB-KW"/>
</dbReference>
<dbReference type="InterPro" id="IPR000571">
    <property type="entry name" value="Znf_CCCH"/>
</dbReference>
<dbReference type="GO" id="GO:0008270">
    <property type="term" value="F:zinc ion binding"/>
    <property type="evidence" value="ECO:0007669"/>
    <property type="project" value="UniProtKB-KW"/>
</dbReference>
<feature type="domain" description="Helicase C-terminal" evidence="11">
    <location>
        <begin position="543"/>
        <end position="691"/>
    </location>
</feature>
<dbReference type="SMART" id="SM00487">
    <property type="entry name" value="DEXDc"/>
    <property type="match status" value="1"/>
</dbReference>
<gene>
    <name evidence="12" type="ORF">PV327_005086</name>
</gene>
<name>A0AA39G0Z9_MICHY</name>
<evidence type="ECO:0000313" key="13">
    <source>
        <dbReference type="Proteomes" id="UP001168972"/>
    </source>
</evidence>
<keyword evidence="8" id="KW-0863">Zinc-finger</keyword>
<keyword evidence="6" id="KW-0067">ATP-binding</keyword>
<evidence type="ECO:0000259" key="9">
    <source>
        <dbReference type="PROSITE" id="PS50103"/>
    </source>
</evidence>
<comment type="caution">
    <text evidence="12">The sequence shown here is derived from an EMBL/GenBank/DDBJ whole genome shotgun (WGS) entry which is preliminary data.</text>
</comment>
<feature type="zinc finger region" description="C3H1-type" evidence="8">
    <location>
        <begin position="702"/>
        <end position="730"/>
    </location>
</feature>
<proteinExistence type="predicted"/>
<dbReference type="Proteomes" id="UP001168972">
    <property type="component" value="Unassembled WGS sequence"/>
</dbReference>
<keyword evidence="2" id="KW-0677">Repeat</keyword>
<dbReference type="Gene3D" id="2.30.30.140">
    <property type="match status" value="1"/>
</dbReference>
<dbReference type="GO" id="GO:0042078">
    <property type="term" value="P:germ-line stem cell division"/>
    <property type="evidence" value="ECO:0007669"/>
    <property type="project" value="TreeGrafter"/>
</dbReference>
<dbReference type="Gene3D" id="3.40.50.300">
    <property type="entry name" value="P-loop containing nucleotide triphosphate hydrolases"/>
    <property type="match status" value="2"/>
</dbReference>
<keyword evidence="13" id="KW-1185">Reference proteome</keyword>
<evidence type="ECO:0000256" key="1">
    <source>
        <dbReference type="ARBA" id="ARBA00012552"/>
    </source>
</evidence>
<sequence>MAPDLTEINSCGTIPPTAIQVRIHNILNPYIILVSNLKESESMLEVINEKLLSVLKQAQNLKKKKKDEKYKPGTIAIVHRKTSDGVDLPAWYSRAIIIKYNEKTLKYVTFLPDYGDHLELSQESFVALEDDIINIPYVTYVIGMYEILPVKKKKFINQKKIETVVEKDWHPQSFDLTMQLISSSTKAFFHHITTQKNGTKYGELYLMIDGQIVPLRKSLIQAHFAIYLTNDLLTDPNTIDSSKTSSFSDTNESALSIDRNSKYSDITRAKRNVFHEVLVSSNVECDRLNNIADARFDSSVLSSLKNLSITHLRRLQSYVWPAINKGLDVLAVGPQKCGKTIGYAAPIASIIVNTVQYQVEHYPMALILCSSSSQVLYIHSIFEELLSNFENIKIIGACNGCSDRSIMAGIISGHHIFISTPAFLVRFFERNEHHRKQLKFEHISHLVIDDLDVLLNKHTTSLTQLLGRYTLVGKKNLQHTNILALQLVAAAQQWSTTIGRFIKIFSNPYICIGSFADAAIFCGIQLRPRLVIQNKKKFKIAELLSDHYRMVKTMIVCANSNEADELNEYLSDKFKVLYVHKKMLFTEIIDMKESWDTSVSGTYPVMICIDEVLSNLKITDVHWLIHYSVAVSSKSTFLFRFSTLMSNLKRRSRKVEVTVFIDDTNTLQFRGIMDMMKRSGTTISSELLHIIERVSVTIERDKKGSPICNNIKAFGYCPRAGKCNYRHCILPEIDVPSTPLAIGDRMNFIITYVHNATHFSARITEYIDYNNKKHELSDMQHIKITTKVFHHYSNKNNRIRSREIIIGGIYAFDDSFDTYQRVQVIDVVTKDDKDNPLYVNLRCIDSGITFNRVRASQLLEMPTELAEAPAHIIEVFLANLLPYDDESEWNRRANECTHQWFSDQLGARNAFLQGKVCLHLGNTIWVNPLEVRTKIVGHPELVSGSLASHLIKQKFGIMNCEHMILLKKLCSNAGMIDSDELSN</sequence>
<reference evidence="12" key="1">
    <citation type="journal article" date="2023" name="bioRxiv">
        <title>Scaffold-level genome assemblies of two parasitoid biocontrol wasps reveal the parthenogenesis mechanism and an associated novel virus.</title>
        <authorList>
            <person name="Inwood S."/>
            <person name="Skelly J."/>
            <person name="Guhlin J."/>
            <person name="Harrop T."/>
            <person name="Goldson S."/>
            <person name="Dearden P."/>
        </authorList>
    </citation>
    <scope>NUCLEOTIDE SEQUENCE</scope>
    <source>
        <strain evidence="12">Lincoln</strain>
        <tissue evidence="12">Whole body</tissue>
    </source>
</reference>
<dbReference type="EMBL" id="JAQQBR010000003">
    <property type="protein sequence ID" value="KAK0179323.1"/>
    <property type="molecule type" value="Genomic_DNA"/>
</dbReference>
<feature type="domain" description="C3H1-type" evidence="9">
    <location>
        <begin position="702"/>
        <end position="730"/>
    </location>
</feature>
<dbReference type="InterPro" id="IPR001650">
    <property type="entry name" value="Helicase_C-like"/>
</dbReference>
<dbReference type="InterPro" id="IPR027417">
    <property type="entry name" value="P-loop_NTPase"/>
</dbReference>
<dbReference type="PANTHER" id="PTHR22655">
    <property type="entry name" value="ATP-DEPENDENT RNA HELICASE TDRD12-RELATED"/>
    <property type="match status" value="1"/>
</dbReference>
<evidence type="ECO:0000256" key="5">
    <source>
        <dbReference type="ARBA" id="ARBA00022806"/>
    </source>
</evidence>
<dbReference type="EC" id="3.6.4.13" evidence="1"/>
<evidence type="ECO:0000259" key="11">
    <source>
        <dbReference type="PROSITE" id="PS51194"/>
    </source>
</evidence>
<dbReference type="GO" id="GO:0003676">
    <property type="term" value="F:nucleic acid binding"/>
    <property type="evidence" value="ECO:0007669"/>
    <property type="project" value="InterPro"/>
</dbReference>
<dbReference type="GO" id="GO:0005524">
    <property type="term" value="F:ATP binding"/>
    <property type="evidence" value="ECO:0007669"/>
    <property type="project" value="UniProtKB-KW"/>
</dbReference>
<dbReference type="InterPro" id="IPR011545">
    <property type="entry name" value="DEAD/DEAH_box_helicase_dom"/>
</dbReference>
<dbReference type="Pfam" id="PF00270">
    <property type="entry name" value="DEAD"/>
    <property type="match status" value="1"/>
</dbReference>
<evidence type="ECO:0000256" key="6">
    <source>
        <dbReference type="ARBA" id="ARBA00022840"/>
    </source>
</evidence>
<evidence type="ECO:0000313" key="12">
    <source>
        <dbReference type="EMBL" id="KAK0179323.1"/>
    </source>
</evidence>
<reference evidence="12" key="2">
    <citation type="submission" date="2023-03" db="EMBL/GenBank/DDBJ databases">
        <authorList>
            <person name="Inwood S.N."/>
            <person name="Skelly J.G."/>
            <person name="Guhlin J."/>
            <person name="Harrop T.W.R."/>
            <person name="Goldson S.G."/>
            <person name="Dearden P.K."/>
        </authorList>
    </citation>
    <scope>NUCLEOTIDE SEQUENCE</scope>
    <source>
        <strain evidence="12">Lincoln</strain>
        <tissue evidence="12">Whole body</tissue>
    </source>
</reference>
<keyword evidence="5" id="KW-0347">Helicase</keyword>
<dbReference type="PANTHER" id="PTHR22655:SF2">
    <property type="entry name" value="ATP-DEPENDENT RNA HELICASE TDRD12-RELATED"/>
    <property type="match status" value="1"/>
</dbReference>
<dbReference type="AlphaFoldDB" id="A0AA39G0Z9"/>
<evidence type="ECO:0000256" key="7">
    <source>
        <dbReference type="ARBA" id="ARBA00047984"/>
    </source>
</evidence>
<keyword evidence="8" id="KW-0862">Zinc</keyword>
<feature type="domain" description="Helicase ATP-binding" evidence="10">
    <location>
        <begin position="320"/>
        <end position="489"/>
    </location>
</feature>
<evidence type="ECO:0000259" key="10">
    <source>
        <dbReference type="PROSITE" id="PS51192"/>
    </source>
</evidence>
<dbReference type="GO" id="GO:0003724">
    <property type="term" value="F:RNA helicase activity"/>
    <property type="evidence" value="ECO:0007669"/>
    <property type="project" value="UniProtKB-EC"/>
</dbReference>